<evidence type="ECO:0000259" key="1">
    <source>
        <dbReference type="Pfam" id="PF07463"/>
    </source>
</evidence>
<evidence type="ECO:0000313" key="2">
    <source>
        <dbReference type="EMBL" id="QHU08280.1"/>
    </source>
</evidence>
<feature type="domain" description="NUMOD4" evidence="1">
    <location>
        <begin position="121"/>
        <end position="155"/>
    </location>
</feature>
<dbReference type="AlphaFoldDB" id="A0A6C0JUA2"/>
<dbReference type="Pfam" id="PF07463">
    <property type="entry name" value="NUMOD4"/>
    <property type="match status" value="1"/>
</dbReference>
<accession>A0A6C0JUA2</accession>
<protein>
    <recommendedName>
        <fullName evidence="1">NUMOD4 domain-containing protein</fullName>
    </recommendedName>
</protein>
<sequence length="184" mass="21581">MTEEIWQKIEERDDCFISDSNRVKIVKETLQTGDAIHYTDNGHRRTIAANLLIAQYCPKPKMDKPEVWAETDTPNIYVSSHQCIKTVVEKITTPRCIKVDSRQINVTTLVAKYFPDDEQDEEWRDIPGFSRYLLSSESRIKNKKTHKILKQFERNDHLQIGLIGDDGKEDFMRVYRLMRKVFGS</sequence>
<dbReference type="InterPro" id="IPR010902">
    <property type="entry name" value="NUMOD4"/>
</dbReference>
<dbReference type="EMBL" id="MN740695">
    <property type="protein sequence ID" value="QHU08280.1"/>
    <property type="molecule type" value="Genomic_DNA"/>
</dbReference>
<reference evidence="2" key="1">
    <citation type="journal article" date="2020" name="Nature">
        <title>Giant virus diversity and host interactions through global metagenomics.</title>
        <authorList>
            <person name="Schulz F."/>
            <person name="Roux S."/>
            <person name="Paez-Espino D."/>
            <person name="Jungbluth S."/>
            <person name="Walsh D.A."/>
            <person name="Denef V.J."/>
            <person name="McMahon K.D."/>
            <person name="Konstantinidis K.T."/>
            <person name="Eloe-Fadrosh E.A."/>
            <person name="Kyrpides N.C."/>
            <person name="Woyke T."/>
        </authorList>
    </citation>
    <scope>NUCLEOTIDE SEQUENCE</scope>
    <source>
        <strain evidence="2">GVMAG-S-1062768-28</strain>
    </source>
</reference>
<organism evidence="2">
    <name type="scientific">viral metagenome</name>
    <dbReference type="NCBI Taxonomy" id="1070528"/>
    <lineage>
        <taxon>unclassified sequences</taxon>
        <taxon>metagenomes</taxon>
        <taxon>organismal metagenomes</taxon>
    </lineage>
</organism>
<dbReference type="GO" id="GO:0016788">
    <property type="term" value="F:hydrolase activity, acting on ester bonds"/>
    <property type="evidence" value="ECO:0007669"/>
    <property type="project" value="InterPro"/>
</dbReference>
<name>A0A6C0JUA2_9ZZZZ</name>
<dbReference type="Gene3D" id="3.90.75.20">
    <property type="match status" value="1"/>
</dbReference>
<proteinExistence type="predicted"/>